<keyword evidence="2" id="KW-1185">Reference proteome</keyword>
<reference evidence="1" key="1">
    <citation type="submission" date="2018-11" db="EMBL/GenBank/DDBJ databases">
        <title>The sequence and de novo assembly of Larimichthys crocea genome using PacBio and Hi-C technologies.</title>
        <authorList>
            <person name="Xu P."/>
            <person name="Chen B."/>
            <person name="Zhou Z."/>
            <person name="Ke Q."/>
            <person name="Wu Y."/>
            <person name="Bai H."/>
            <person name="Pu F."/>
        </authorList>
    </citation>
    <scope>NUCLEOTIDE SEQUENCE</scope>
    <source>
        <tissue evidence="1">Muscle</tissue>
    </source>
</reference>
<evidence type="ECO:0000313" key="2">
    <source>
        <dbReference type="Proteomes" id="UP000793456"/>
    </source>
</evidence>
<accession>A0ACD3RJE8</accession>
<evidence type="ECO:0000313" key="1">
    <source>
        <dbReference type="EMBL" id="TMS19368.1"/>
    </source>
</evidence>
<name>A0ACD3RJE8_LARCR</name>
<proteinExistence type="predicted"/>
<protein>
    <submittedName>
        <fullName evidence="1">Uncharacterized protein</fullName>
    </submittedName>
</protein>
<organism evidence="1 2">
    <name type="scientific">Larimichthys crocea</name>
    <name type="common">Large yellow croaker</name>
    <name type="synonym">Pseudosciaena crocea</name>
    <dbReference type="NCBI Taxonomy" id="215358"/>
    <lineage>
        <taxon>Eukaryota</taxon>
        <taxon>Metazoa</taxon>
        <taxon>Chordata</taxon>
        <taxon>Craniata</taxon>
        <taxon>Vertebrata</taxon>
        <taxon>Euteleostomi</taxon>
        <taxon>Actinopterygii</taxon>
        <taxon>Neopterygii</taxon>
        <taxon>Teleostei</taxon>
        <taxon>Neoteleostei</taxon>
        <taxon>Acanthomorphata</taxon>
        <taxon>Eupercaria</taxon>
        <taxon>Sciaenidae</taxon>
        <taxon>Larimichthys</taxon>
    </lineage>
</organism>
<dbReference type="Proteomes" id="UP000793456">
    <property type="component" value="Chromosome V"/>
</dbReference>
<dbReference type="EMBL" id="CM011678">
    <property type="protein sequence ID" value="TMS19368.1"/>
    <property type="molecule type" value="Genomic_DNA"/>
</dbReference>
<sequence length="483" mass="53726">MNFNTTTVHGVELSKDQTGVTAKMSHSNYTMSVFFDGYTAQIHIKGPSGQVPFVEGLCGNSSINEARLSDNADICETKYEGTNDTTINCSKSTERCNLLPSIACHINPEPYVTACTNTLCKYPAVDGLNCQFLEAYARACSLYSNGTQDSWRSMANCLATPQAFCQDRFCSAHEFCGDDFLNGGTRCHCRAIFASPYRSENTLGDPVVCNDTAKLATLVGCLLEDKGIHYTDLHLYDKTCKAQMDDVTHMVTIGFDTKTNPCGTMIRMNNENQTINKNGVILESTGEEVMDFTCPFVIPEITIDFSMDIKVKEGSSSTSVAYVTFGNWTYTLTMKAFIDSRRTQPVDSNTLLHLNQRVWFELKADIIDYEKVALVTQSCYATNEPFANSSLRYNLIVNGCPSSADQTVIIESNGESASNYFSFRMFRFTGKNANVYLHCNLSLCLNENNSCIPNCSQDKRRRRSAMYKHEDINSALLAMAWST</sequence>
<gene>
    <name evidence="1" type="ORF">E3U43_003689</name>
</gene>
<comment type="caution">
    <text evidence="1">The sequence shown here is derived from an EMBL/GenBank/DDBJ whole genome shotgun (WGS) entry which is preliminary data.</text>
</comment>